<evidence type="ECO:0000313" key="2">
    <source>
        <dbReference type="EMBL" id="GAA1602748.1"/>
    </source>
</evidence>
<sequence>MVTLAPAAQACPEINDADSRRSALAVAKTLRSMVPPGIRTAHTTRELTSPHRKVATLATYRGLHEVTSPGKGWRGHSPANAIVTAG</sequence>
<gene>
    <name evidence="2" type="ORF">GCM10009789_65920</name>
</gene>
<organism evidence="2 3">
    <name type="scientific">Kribbella sancticallisti</name>
    <dbReference type="NCBI Taxonomy" id="460087"/>
    <lineage>
        <taxon>Bacteria</taxon>
        <taxon>Bacillati</taxon>
        <taxon>Actinomycetota</taxon>
        <taxon>Actinomycetes</taxon>
        <taxon>Propionibacteriales</taxon>
        <taxon>Kribbellaceae</taxon>
        <taxon>Kribbella</taxon>
    </lineage>
</organism>
<evidence type="ECO:0000313" key="3">
    <source>
        <dbReference type="Proteomes" id="UP001500393"/>
    </source>
</evidence>
<reference evidence="3" key="1">
    <citation type="journal article" date="2019" name="Int. J. Syst. Evol. Microbiol.">
        <title>The Global Catalogue of Microorganisms (GCM) 10K type strain sequencing project: providing services to taxonomists for standard genome sequencing and annotation.</title>
        <authorList>
            <consortium name="The Broad Institute Genomics Platform"/>
            <consortium name="The Broad Institute Genome Sequencing Center for Infectious Disease"/>
            <person name="Wu L."/>
            <person name="Ma J."/>
        </authorList>
    </citation>
    <scope>NUCLEOTIDE SEQUENCE [LARGE SCALE GENOMIC DNA]</scope>
    <source>
        <strain evidence="3">JCM 14969</strain>
    </source>
</reference>
<keyword evidence="3" id="KW-1185">Reference proteome</keyword>
<comment type="caution">
    <text evidence="2">The sequence shown here is derived from an EMBL/GenBank/DDBJ whole genome shotgun (WGS) entry which is preliminary data.</text>
</comment>
<evidence type="ECO:0000256" key="1">
    <source>
        <dbReference type="SAM" id="MobiDB-lite"/>
    </source>
</evidence>
<feature type="region of interest" description="Disordered" evidence="1">
    <location>
        <begin position="67"/>
        <end position="86"/>
    </location>
</feature>
<proteinExistence type="predicted"/>
<dbReference type="EMBL" id="BAAAOS010000053">
    <property type="protein sequence ID" value="GAA1602748.1"/>
    <property type="molecule type" value="Genomic_DNA"/>
</dbReference>
<name>A0ABP4QAK6_9ACTN</name>
<protein>
    <submittedName>
        <fullName evidence="2">Uncharacterized protein</fullName>
    </submittedName>
</protein>
<accession>A0ABP4QAK6</accession>
<dbReference type="Proteomes" id="UP001500393">
    <property type="component" value="Unassembled WGS sequence"/>
</dbReference>